<dbReference type="Proteomes" id="UP000321353">
    <property type="component" value="Chromosome"/>
</dbReference>
<protein>
    <submittedName>
        <fullName evidence="2">Uncharacterized protein</fullName>
    </submittedName>
</protein>
<evidence type="ECO:0000313" key="2">
    <source>
        <dbReference type="EMBL" id="QEF96302.1"/>
    </source>
</evidence>
<name>A0A5B9M5J1_9BACT</name>
<sequence length="293" mass="32788" precursor="true">MPRSVFHLPVAIQLASLVIAFTANSCLADETDSEASWRLLFDSISRKYQLLREADSDDASRLQLAEGPVYVWGRPQSQGSTYGAVYVWTHKGSAEAVACLWRYVNPGGQRAIVHELHSLSPVKIRSEGDFDTWRTHSGASLLPIAGSDGQVSERPVARLQQMRTIGRNFALDSVSASGDRVHLRLLPQPFYRTQSTDPSILDGALFAFVCSVGTDPEAFLQLTAIQTDDGPRWHWSLARFSHHNLYASYKGRDVWASERDVNNPMSHNADHTYWMISQPFQPSMLEALEAREK</sequence>
<feature type="signal peptide" evidence="1">
    <location>
        <begin position="1"/>
        <end position="28"/>
    </location>
</feature>
<reference evidence="2 3" key="1">
    <citation type="submission" date="2019-02" db="EMBL/GenBank/DDBJ databases">
        <title>Planctomycetal bacteria perform biofilm scaping via a novel small molecule.</title>
        <authorList>
            <person name="Jeske O."/>
            <person name="Boedeker C."/>
            <person name="Wiegand S."/>
            <person name="Breitling P."/>
            <person name="Kallscheuer N."/>
            <person name="Jogler M."/>
            <person name="Rohde M."/>
            <person name="Petersen J."/>
            <person name="Medema M.H."/>
            <person name="Surup F."/>
            <person name="Jogler C."/>
        </authorList>
    </citation>
    <scope>NUCLEOTIDE SEQUENCE [LARGE SCALE GENOMIC DNA]</scope>
    <source>
        <strain evidence="2 3">Mal15</strain>
    </source>
</reference>
<feature type="chain" id="PRO_5022779444" evidence="1">
    <location>
        <begin position="29"/>
        <end position="293"/>
    </location>
</feature>
<keyword evidence="3" id="KW-1185">Reference proteome</keyword>
<proteinExistence type="predicted"/>
<evidence type="ECO:0000256" key="1">
    <source>
        <dbReference type="SAM" id="SignalP"/>
    </source>
</evidence>
<organism evidence="2 3">
    <name type="scientific">Stieleria maiorica</name>
    <dbReference type="NCBI Taxonomy" id="2795974"/>
    <lineage>
        <taxon>Bacteria</taxon>
        <taxon>Pseudomonadati</taxon>
        <taxon>Planctomycetota</taxon>
        <taxon>Planctomycetia</taxon>
        <taxon>Pirellulales</taxon>
        <taxon>Pirellulaceae</taxon>
        <taxon>Stieleria</taxon>
    </lineage>
</organism>
<dbReference type="KEGG" id="smam:Mal15_03290"/>
<dbReference type="AlphaFoldDB" id="A0A5B9M5J1"/>
<gene>
    <name evidence="2" type="ORF">Mal15_03290</name>
</gene>
<evidence type="ECO:0000313" key="3">
    <source>
        <dbReference type="Proteomes" id="UP000321353"/>
    </source>
</evidence>
<keyword evidence="1" id="KW-0732">Signal</keyword>
<accession>A0A5B9M5J1</accession>
<dbReference type="EMBL" id="CP036264">
    <property type="protein sequence ID" value="QEF96302.1"/>
    <property type="molecule type" value="Genomic_DNA"/>
</dbReference>